<proteinExistence type="predicted"/>
<feature type="domain" description="Dienelactone hydrolase" evidence="1">
    <location>
        <begin position="18"/>
        <end position="237"/>
    </location>
</feature>
<dbReference type="InterPro" id="IPR029058">
    <property type="entry name" value="AB_hydrolase_fold"/>
</dbReference>
<organism evidence="2">
    <name type="scientific">freshwater metagenome</name>
    <dbReference type="NCBI Taxonomy" id="449393"/>
    <lineage>
        <taxon>unclassified sequences</taxon>
        <taxon>metagenomes</taxon>
        <taxon>ecological metagenomes</taxon>
    </lineage>
</organism>
<dbReference type="SUPFAM" id="SSF53474">
    <property type="entry name" value="alpha/beta-Hydrolases"/>
    <property type="match status" value="1"/>
</dbReference>
<dbReference type="PANTHER" id="PTHR46623">
    <property type="entry name" value="CARBOXYMETHYLENEBUTENOLIDASE-RELATED"/>
    <property type="match status" value="1"/>
</dbReference>
<dbReference type="EMBL" id="JNSL01000012">
    <property type="protein sequence ID" value="KGA21191.1"/>
    <property type="molecule type" value="Genomic_DNA"/>
</dbReference>
<dbReference type="Pfam" id="PF01738">
    <property type="entry name" value="DLH"/>
    <property type="match status" value="1"/>
</dbReference>
<gene>
    <name evidence="2" type="ORF">GM51_3460</name>
</gene>
<dbReference type="Gene3D" id="3.40.50.1820">
    <property type="entry name" value="alpha/beta hydrolase"/>
    <property type="match status" value="1"/>
</dbReference>
<evidence type="ECO:0000313" key="2">
    <source>
        <dbReference type="EMBL" id="KGA21191.1"/>
    </source>
</evidence>
<name>A0A094R2K4_9ZZZZ</name>
<protein>
    <submittedName>
        <fullName evidence="2">Carboxymethylenebutenolidase</fullName>
    </submittedName>
</protein>
<dbReference type="InterPro" id="IPR002925">
    <property type="entry name" value="Dienelactn_hydro"/>
</dbReference>
<dbReference type="AlphaFoldDB" id="A0A094R2K4"/>
<comment type="caution">
    <text evidence="2">The sequence shown here is derived from an EMBL/GenBank/DDBJ whole genome shotgun (WGS) entry which is preliminary data.</text>
</comment>
<accession>A0A094R2K4</accession>
<dbReference type="PANTHER" id="PTHR46623:SF6">
    <property type="entry name" value="ALPHA_BETA-HYDROLASES SUPERFAMILY PROTEIN"/>
    <property type="match status" value="1"/>
</dbReference>
<dbReference type="InterPro" id="IPR051049">
    <property type="entry name" value="Dienelactone_hydrolase-like"/>
</dbReference>
<sequence>MHSEHILIPASDGNGDVPGFLVRPEGNGPWPGVVMVHEVFGIEENMIHQAEHLASRGYLVLMPDLYSRGGMRKCLRATFRALNNGQGQAFRDVEAAKKLLAGRKDCTKKIGVIGFCMGGGFALQLAQRGYEAAAVNYGIMPKDLDAVLEGACPIVGSYGAKDKTLKGAAARMEIALTHRGIAHDIKEYPEANHAFMNPGPAGPKIMRPLMQKVAGFRPRPDDAADAWSRIDSFFAKHLR</sequence>
<reference evidence="2" key="1">
    <citation type="submission" date="2014-06" db="EMBL/GenBank/DDBJ databases">
        <title>Key roles for freshwater Actinobacteria revealed by deep metagenomic sequencing.</title>
        <authorList>
            <person name="Ghai R."/>
            <person name="Mizuno C.M."/>
            <person name="Picazo A."/>
            <person name="Camacho A."/>
            <person name="Rodriguez-Valera F."/>
        </authorList>
    </citation>
    <scope>NUCLEOTIDE SEQUENCE</scope>
</reference>
<evidence type="ECO:0000259" key="1">
    <source>
        <dbReference type="Pfam" id="PF01738"/>
    </source>
</evidence>
<dbReference type="GO" id="GO:0016787">
    <property type="term" value="F:hydrolase activity"/>
    <property type="evidence" value="ECO:0007669"/>
    <property type="project" value="InterPro"/>
</dbReference>